<dbReference type="STRING" id="7574.A0A1S3IZD9"/>
<evidence type="ECO:0000256" key="1">
    <source>
        <dbReference type="SAM" id="Phobius"/>
    </source>
</evidence>
<evidence type="ECO:0000313" key="5">
    <source>
        <dbReference type="RefSeq" id="XP_013402914.1"/>
    </source>
</evidence>
<dbReference type="RefSeq" id="XP_013402914.1">
    <property type="nucleotide sequence ID" value="XM_013547460.1"/>
</dbReference>
<dbReference type="OrthoDB" id="3971593at2759"/>
<protein>
    <submittedName>
        <fullName evidence="5">Beta-1,4-mannosyltransferase egh</fullName>
    </submittedName>
</protein>
<feature type="transmembrane region" description="Helical" evidence="1">
    <location>
        <begin position="407"/>
        <end position="427"/>
    </location>
</feature>
<keyword evidence="1" id="KW-0812">Transmembrane</keyword>
<feature type="transmembrane region" description="Helical" evidence="1">
    <location>
        <begin position="377"/>
        <end position="395"/>
    </location>
</feature>
<reference evidence="5" key="1">
    <citation type="submission" date="2025-08" db="UniProtKB">
        <authorList>
            <consortium name="RefSeq"/>
        </authorList>
    </citation>
    <scope>IDENTIFICATION</scope>
    <source>
        <tissue evidence="5">Gonads</tissue>
    </source>
</reference>
<organism evidence="4 5">
    <name type="scientific">Lingula anatina</name>
    <name type="common">Brachiopod</name>
    <name type="synonym">Lingula unguis</name>
    <dbReference type="NCBI Taxonomy" id="7574"/>
    <lineage>
        <taxon>Eukaryota</taxon>
        <taxon>Metazoa</taxon>
        <taxon>Spiralia</taxon>
        <taxon>Lophotrochozoa</taxon>
        <taxon>Brachiopoda</taxon>
        <taxon>Linguliformea</taxon>
        <taxon>Lingulata</taxon>
        <taxon>Lingulida</taxon>
        <taxon>Linguloidea</taxon>
        <taxon>Lingulidae</taxon>
        <taxon>Lingula</taxon>
    </lineage>
</organism>
<dbReference type="Pfam" id="PF13632">
    <property type="entry name" value="Glyco_trans_2_3"/>
    <property type="match status" value="1"/>
</dbReference>
<proteinExistence type="predicted"/>
<dbReference type="GO" id="GO:0005737">
    <property type="term" value="C:cytoplasm"/>
    <property type="evidence" value="ECO:0007669"/>
    <property type="project" value="TreeGrafter"/>
</dbReference>
<name>A0A1S3IZD9_LINAN</name>
<dbReference type="InParanoid" id="A0A1S3IZD9"/>
<dbReference type="AlphaFoldDB" id="A0A1S3IZD9"/>
<dbReference type="InterPro" id="IPR001173">
    <property type="entry name" value="Glyco_trans_2-like"/>
</dbReference>
<dbReference type="FunCoup" id="A0A1S3IZD9">
    <property type="interactions" value="337"/>
</dbReference>
<accession>A0A1S3IZD9</accession>
<evidence type="ECO:0000313" key="4">
    <source>
        <dbReference type="Proteomes" id="UP000085678"/>
    </source>
</evidence>
<dbReference type="InterPro" id="IPR027389">
    <property type="entry name" value="B_mannosylTrfase_Bre-3/Egh"/>
</dbReference>
<gene>
    <name evidence="5" type="primary">LOC106168423</name>
</gene>
<keyword evidence="4" id="KW-1185">Reference proteome</keyword>
<feature type="signal peptide" evidence="2">
    <location>
        <begin position="1"/>
        <end position="25"/>
    </location>
</feature>
<sequence length="469" mass="53293">MNSKVKHAILVVIFTIHFLVSQMLAGGIRVFPPPGAGIDPVAKYGYTMTVILYTIRILVLGTVPLSICNFLGLLFWNAFPDKPTLKSSPMLAPFVCFRVVTRGLFPDLVKKNVERNHKICSEVGLENYIFEVVTDRQIDIPKQNHVREILVPMTYKTKKGSMYKARALQYCLEDGVNYISDEDWIVHLDEETLLTRDSVIGILNFVNEGTHQFGQGVITYANEDIVAWIPTLGDLVRVGIDYGQNRFMFNYFHRPYVGLKGSYVVVNAGVERKITFDFGPEGSIAEDCFFAMKGIEDGYSFGWIDGDMWEKSPFSFYDWLKQRSRWVQGIVRVFVSGQIPRRQKWGLLFIIVGWALFPLSTVNGIFTALTPIPTPQWLDFLLGLNSVYIFLYIFGSLKSFSYARLGYFRYICLLLSPLLLIPFFVIIENIAVIMAAVTNQGSFHIVEKDVSKSMKKPENVKISNNVNVV</sequence>
<dbReference type="InterPro" id="IPR029044">
    <property type="entry name" value="Nucleotide-diphossugar_trans"/>
</dbReference>
<dbReference type="Proteomes" id="UP000085678">
    <property type="component" value="Unplaced"/>
</dbReference>
<feature type="transmembrane region" description="Helical" evidence="1">
    <location>
        <begin position="345"/>
        <end position="365"/>
    </location>
</feature>
<evidence type="ECO:0000259" key="3">
    <source>
        <dbReference type="Pfam" id="PF13632"/>
    </source>
</evidence>
<dbReference type="SUPFAM" id="SSF53448">
    <property type="entry name" value="Nucleotide-diphospho-sugar transferases"/>
    <property type="match status" value="1"/>
</dbReference>
<dbReference type="GeneID" id="106168423"/>
<feature type="transmembrane region" description="Helical" evidence="1">
    <location>
        <begin position="53"/>
        <end position="76"/>
    </location>
</feature>
<dbReference type="GO" id="GO:0019187">
    <property type="term" value="F:beta-1,4-mannosyltransferase activity"/>
    <property type="evidence" value="ECO:0007669"/>
    <property type="project" value="InterPro"/>
</dbReference>
<feature type="domain" description="Glycosyltransferase 2-like" evidence="3">
    <location>
        <begin position="184"/>
        <end position="376"/>
    </location>
</feature>
<feature type="chain" id="PRO_5010380290" evidence="2">
    <location>
        <begin position="26"/>
        <end position="469"/>
    </location>
</feature>
<keyword evidence="1" id="KW-1133">Transmembrane helix</keyword>
<dbReference type="KEGG" id="lak:106168423"/>
<dbReference type="PANTHER" id="PTHR16779">
    <property type="entry name" value="BETA-1,4-MANNOSYLTRANSFERASE EGH"/>
    <property type="match status" value="1"/>
</dbReference>
<keyword evidence="2" id="KW-0732">Signal</keyword>
<evidence type="ECO:0000256" key="2">
    <source>
        <dbReference type="SAM" id="SignalP"/>
    </source>
</evidence>
<dbReference type="PANTHER" id="PTHR16779:SF1">
    <property type="entry name" value="BETA-1,4-MANNOSYLTRANSFERASE EGH"/>
    <property type="match status" value="1"/>
</dbReference>
<keyword evidence="1" id="KW-0472">Membrane</keyword>